<feature type="region of interest" description="Disordered" evidence="1">
    <location>
        <begin position="114"/>
        <end position="134"/>
    </location>
</feature>
<name>A0A3N1X5A8_9FIRM</name>
<keyword evidence="2" id="KW-0969">Cilium</keyword>
<dbReference type="AlphaFoldDB" id="A0A3N1X5A8"/>
<evidence type="ECO:0000313" key="3">
    <source>
        <dbReference type="Proteomes" id="UP000273083"/>
    </source>
</evidence>
<gene>
    <name evidence="2" type="ORF">EDD66_11835</name>
</gene>
<accession>A0A3N1X5A8</accession>
<evidence type="ECO:0000313" key="2">
    <source>
        <dbReference type="EMBL" id="ROR21955.1"/>
    </source>
</evidence>
<dbReference type="Proteomes" id="UP000273083">
    <property type="component" value="Unassembled WGS sequence"/>
</dbReference>
<comment type="caution">
    <text evidence="2">The sequence shown here is derived from an EMBL/GenBank/DDBJ whole genome shotgun (WGS) entry which is preliminary data.</text>
</comment>
<proteinExistence type="predicted"/>
<dbReference type="OrthoDB" id="1739831at2"/>
<keyword evidence="3" id="KW-1185">Reference proteome</keyword>
<dbReference type="RefSeq" id="WP_123610953.1">
    <property type="nucleotide sequence ID" value="NZ_RJVG01000018.1"/>
</dbReference>
<dbReference type="EMBL" id="RJVG01000018">
    <property type="protein sequence ID" value="ROR21955.1"/>
    <property type="molecule type" value="Genomic_DNA"/>
</dbReference>
<keyword evidence="2" id="KW-0966">Cell projection</keyword>
<sequence>MDVRNCKDCGKIFNYVSGPPLCPSCLKELDKKFEKVKEYIYDHPGAGVQEVSDANDVTTAQIKIWIRQERLTFADDSPIGIDCEICGAIIKTGRYCNMCKSKMVNNLGDVYKKPIPERKKDPRENPKMRFLDQK</sequence>
<reference evidence="2 3" key="1">
    <citation type="submission" date="2018-11" db="EMBL/GenBank/DDBJ databases">
        <title>Genomic Encyclopedia of Type Strains, Phase IV (KMG-IV): sequencing the most valuable type-strain genomes for metagenomic binning, comparative biology and taxonomic classification.</title>
        <authorList>
            <person name="Goeker M."/>
        </authorList>
    </citation>
    <scope>NUCLEOTIDE SEQUENCE [LARGE SCALE GENOMIC DNA]</scope>
    <source>
        <strain evidence="2 3">DSM 26537</strain>
    </source>
</reference>
<protein>
    <submittedName>
        <fullName evidence="2">Flagellar operon protein (TIGR03826 family)</fullName>
    </submittedName>
</protein>
<organism evidence="2 3">
    <name type="scientific">Mobilisporobacter senegalensis</name>
    <dbReference type="NCBI Taxonomy" id="1329262"/>
    <lineage>
        <taxon>Bacteria</taxon>
        <taxon>Bacillati</taxon>
        <taxon>Bacillota</taxon>
        <taxon>Clostridia</taxon>
        <taxon>Lachnospirales</taxon>
        <taxon>Lachnospiraceae</taxon>
        <taxon>Mobilisporobacter</taxon>
    </lineage>
</organism>
<evidence type="ECO:0000256" key="1">
    <source>
        <dbReference type="SAM" id="MobiDB-lite"/>
    </source>
</evidence>
<keyword evidence="2" id="KW-0282">Flagellum</keyword>